<comment type="caution">
    <text evidence="1">The sequence shown here is derived from an EMBL/GenBank/DDBJ whole genome shotgun (WGS) entry which is preliminary data.</text>
</comment>
<dbReference type="EMBL" id="RCHU02000005">
    <property type="protein sequence ID" value="KAL3591441.1"/>
    <property type="molecule type" value="Genomic_DNA"/>
</dbReference>
<evidence type="ECO:0000313" key="2">
    <source>
        <dbReference type="Proteomes" id="UP000309997"/>
    </source>
</evidence>
<reference evidence="1 2" key="1">
    <citation type="journal article" date="2024" name="Plant Biotechnol. J.">
        <title>Genome and CRISPR/Cas9 system of a widespread forest tree (Populus alba) in the world.</title>
        <authorList>
            <person name="Liu Y.J."/>
            <person name="Jiang P.F."/>
            <person name="Han X.M."/>
            <person name="Li X.Y."/>
            <person name="Wang H.M."/>
            <person name="Wang Y.J."/>
            <person name="Wang X.X."/>
            <person name="Zeng Q.Y."/>
        </authorList>
    </citation>
    <scope>NUCLEOTIDE SEQUENCE [LARGE SCALE GENOMIC DNA]</scope>
    <source>
        <strain evidence="2">cv. PAL-ZL1</strain>
    </source>
</reference>
<accession>A0ACC4C928</accession>
<sequence>MVRLLGLTRGESDDSPREITSRTTPLTSESGESGWLIRFFDSAFFCEWIAVSYLYKHDHAGVRDYLCNRMYTLPLSGVESYLFQICYMMIHKPSPSLDKFVIDMCSKSLLIALKVHWFLLAELEDSDDNDGISRIQEKCQIAATLMGEWPPLLRPRDESSSPGSKNQVLSRLLSSKQKLLSLTSSPPPQKSISFSPSSGNGLQEDGTGSQLSPDENKIFKKFIPEDDEKAGFVKKFFKDKFEDKKDGNDQNEDEERSKLEEKGSKSAEDDEKEGFFRKLFKDKSEDKKDGTEKSDDGATNFEEEEPSDFSLFRRLFRVHPEEVKNTGANENNGSSSLFESSPGTENFFRKLFRDRERSVEDSELFSFKKNKEKHPGSLNQQNEKLNTKPPLPNNTASQFRKGAYHESLDFVMSLCETSYGLVDVFPIEDRKSALCESLAEINVHLAEAQNSGGVCFPMGKGLYRVVHIPEDEAVLLNSREKAPYLICVEVLKSEMPSIIKDTSGAQNLSRGGIPLANGDAFLPKPPPWAYPLWTAQDMYRNSSDRMSQSTAEAIDQAMSHASETKMKFVNVNISVEKKLPSQSTVIEAPKLNSGINFMHQNAAHFSDLEWVRVVLTADPGVRMEDVGDEGAPRRKEHRRVPSTIAIEEVKAAAAKGEAPPGLPLKGAGQVSPDAQPNVNGGNPKASDALSGELWEVKKERIRKASVYGKLPGWDLRSVIVKSGDDCRQEHLAVQLISHFYDIFQEAGVPLWLRPYEVLCTSSYTALIETIPDTASIHSIKSRYPDITSLRDFFVAKYGENSPSFKLAQRNFVESMAGYSLVCYLLQVKDRHNGNLLMDEDGHIIHIDFGFMLSNSPGGVNFESAPFKLTRELLEVMDSDAEGIPSEFFDYFKVLCIQGFLTCRKHAERIILLVEMLQDSGFPCFKGGPRTIQNLRKRCHLTMRVIGALSDQQQLRCMADTANTDDSLWPVLAWCEEIVNVSAEILFRSLAGCIYFSRVFFFSLFPLVIFRRTLLVGGGNLVTQQNFLLPIFRQHILVHCDSSGDNVPDMKWCLRLLDALCRTGSLVVGDWSPPFDGYSSQDSLFVQKTKGVSVLDFATCLVTALLQAPLVAAPEGSHSAL</sequence>
<protein>
    <submittedName>
        <fullName evidence="1">Uncharacterized protein</fullName>
    </submittedName>
</protein>
<proteinExistence type="predicted"/>
<gene>
    <name evidence="1" type="ORF">D5086_010081</name>
</gene>
<name>A0ACC4C928_POPAL</name>
<dbReference type="Proteomes" id="UP000309997">
    <property type="component" value="Unassembled WGS sequence"/>
</dbReference>
<evidence type="ECO:0000313" key="1">
    <source>
        <dbReference type="EMBL" id="KAL3591441.1"/>
    </source>
</evidence>
<organism evidence="1 2">
    <name type="scientific">Populus alba</name>
    <name type="common">White poplar</name>
    <dbReference type="NCBI Taxonomy" id="43335"/>
    <lineage>
        <taxon>Eukaryota</taxon>
        <taxon>Viridiplantae</taxon>
        <taxon>Streptophyta</taxon>
        <taxon>Embryophyta</taxon>
        <taxon>Tracheophyta</taxon>
        <taxon>Spermatophyta</taxon>
        <taxon>Magnoliopsida</taxon>
        <taxon>eudicotyledons</taxon>
        <taxon>Gunneridae</taxon>
        <taxon>Pentapetalae</taxon>
        <taxon>rosids</taxon>
        <taxon>fabids</taxon>
        <taxon>Malpighiales</taxon>
        <taxon>Salicaceae</taxon>
        <taxon>Saliceae</taxon>
        <taxon>Populus</taxon>
    </lineage>
</organism>
<keyword evidence="2" id="KW-1185">Reference proteome</keyword>